<proteinExistence type="predicted"/>
<evidence type="ECO:0000256" key="1">
    <source>
        <dbReference type="SAM" id="SignalP"/>
    </source>
</evidence>
<evidence type="ECO:0000313" key="3">
    <source>
        <dbReference type="Proteomes" id="UP000061010"/>
    </source>
</evidence>
<name>A0A0S1B4F4_9GAMM</name>
<keyword evidence="3" id="KW-1185">Reference proteome</keyword>
<dbReference type="PATRIC" id="fig|128780.6.peg.3647"/>
<feature type="chain" id="PRO_5006588676" description="Secreted protein" evidence="1">
    <location>
        <begin position="21"/>
        <end position="161"/>
    </location>
</feature>
<dbReference type="KEGG" id="sacz:AOT14_36010"/>
<evidence type="ECO:0000313" key="2">
    <source>
        <dbReference type="EMBL" id="ALJ29934.1"/>
    </source>
</evidence>
<feature type="signal peptide" evidence="1">
    <location>
        <begin position="1"/>
        <end position="20"/>
    </location>
</feature>
<sequence length="161" mass="17419" precursor="true">MRSRQLVVPLLLSLCGPAAAQDSGIYIEFLWSRTPADALARQQTRQFVMTGDHAHQICVAGTAASGDAGGLQLELRDADGKRVSLQRHDDYRGSKRCYRADLGSGGRPGDWTAHAVLGDGGSNTATIRVDPRLEDSPLFQQRDVPYVAGRPNYDASIAPEQ</sequence>
<keyword evidence="1" id="KW-0732">Signal</keyword>
<accession>A0A0S1B4F4</accession>
<organism evidence="2 3">
    <name type="scientific">Stenotrophomonas acidaminiphila</name>
    <dbReference type="NCBI Taxonomy" id="128780"/>
    <lineage>
        <taxon>Bacteria</taxon>
        <taxon>Pseudomonadati</taxon>
        <taxon>Pseudomonadota</taxon>
        <taxon>Gammaproteobacteria</taxon>
        <taxon>Lysobacterales</taxon>
        <taxon>Lysobacteraceae</taxon>
        <taxon>Stenotrophomonas</taxon>
    </lineage>
</organism>
<dbReference type="EMBL" id="CP012900">
    <property type="protein sequence ID" value="ALJ29934.1"/>
    <property type="molecule type" value="Genomic_DNA"/>
</dbReference>
<dbReference type="AlphaFoldDB" id="A0A0S1B4F4"/>
<gene>
    <name evidence="2" type="ORF">AOT14_36010</name>
</gene>
<reference evidence="2 3" key="1">
    <citation type="journal article" date="2015" name="Genome Announc.">
        <title>Complete Genome Sequencing of Stenotrophomonas acidaminiphila ZAC14D2_NAIMI4_2, a Multidrug-Resistant Strain Isolated from Sediments of a Polluted River in Mexico, Uncovers New Antibiotic Resistance Genes and a Novel Class-II Lasso Peptide Biosynthesis Gene Cluster.</title>
        <authorList>
            <person name="Vinuesa P."/>
            <person name="Ochoa-Sanchez L.E."/>
        </authorList>
    </citation>
    <scope>NUCLEOTIDE SEQUENCE [LARGE SCALE GENOMIC DNA]</scope>
    <source>
        <strain evidence="2 3">ZAC14D2_NAIMI4_2</strain>
    </source>
</reference>
<dbReference type="Proteomes" id="UP000061010">
    <property type="component" value="Chromosome"/>
</dbReference>
<evidence type="ECO:0008006" key="4">
    <source>
        <dbReference type="Google" id="ProtNLM"/>
    </source>
</evidence>
<protein>
    <recommendedName>
        <fullName evidence="4">Secreted protein</fullName>
    </recommendedName>
</protein>